<evidence type="ECO:0000313" key="8">
    <source>
        <dbReference type="Proteomes" id="UP000316905"/>
    </source>
</evidence>
<dbReference type="EC" id="4.2.2.-" evidence="3"/>
<evidence type="ECO:0000256" key="3">
    <source>
        <dbReference type="HAMAP-Rule" id="MF_02071"/>
    </source>
</evidence>
<sequence>MHKVALHIIAITALLSLLAGCSAVRTQEPLQPGSRYSIEGVASFYGARHAGRRTASGERFDPRALTAAHRTLPFGSQVRVTNLSNRKSVTVRINDRGPHTRGRIIDLSEQAAASIGMRNQGTARVRLEPAANIDTASSDQDVTKR</sequence>
<dbReference type="NCBIfam" id="TIGR00413">
    <property type="entry name" value="rlpA"/>
    <property type="match status" value="1"/>
</dbReference>
<keyword evidence="5" id="KW-0732">Signal</keyword>
<dbReference type="RefSeq" id="WP_145139771.1">
    <property type="nucleotide sequence ID" value="NZ_VLKY01000004.1"/>
</dbReference>
<dbReference type="GO" id="GO:0071555">
    <property type="term" value="P:cell wall organization"/>
    <property type="evidence" value="ECO:0007669"/>
    <property type="project" value="UniProtKB-KW"/>
</dbReference>
<dbReference type="InterPro" id="IPR036908">
    <property type="entry name" value="RlpA-like_sf"/>
</dbReference>
<dbReference type="PANTHER" id="PTHR34183:SF8">
    <property type="entry name" value="ENDOLYTIC PEPTIDOGLYCAN TRANSGLYCOSYLASE RLPA-RELATED"/>
    <property type="match status" value="1"/>
</dbReference>
<dbReference type="GO" id="GO:0008932">
    <property type="term" value="F:lytic endotransglycosylase activity"/>
    <property type="evidence" value="ECO:0007669"/>
    <property type="project" value="UniProtKB-UniRule"/>
</dbReference>
<evidence type="ECO:0000256" key="2">
    <source>
        <dbReference type="ARBA" id="ARBA00023316"/>
    </source>
</evidence>
<dbReference type="InterPro" id="IPR034718">
    <property type="entry name" value="RlpA"/>
</dbReference>
<dbReference type="HAMAP" id="MF_02071">
    <property type="entry name" value="RlpA"/>
    <property type="match status" value="1"/>
</dbReference>
<dbReference type="GO" id="GO:0000270">
    <property type="term" value="P:peptidoglycan metabolic process"/>
    <property type="evidence" value="ECO:0007669"/>
    <property type="project" value="UniProtKB-UniRule"/>
</dbReference>
<dbReference type="SUPFAM" id="SSF50685">
    <property type="entry name" value="Barwin-like endoglucanases"/>
    <property type="match status" value="1"/>
</dbReference>
<feature type="domain" description="RlpA-like protein double-psi beta-barrel" evidence="6">
    <location>
        <begin position="39"/>
        <end position="126"/>
    </location>
</feature>
<dbReference type="Gene3D" id="2.40.40.10">
    <property type="entry name" value="RlpA-like domain"/>
    <property type="match status" value="1"/>
</dbReference>
<feature type="signal peptide" evidence="5">
    <location>
        <begin position="1"/>
        <end position="19"/>
    </location>
</feature>
<dbReference type="InterPro" id="IPR009009">
    <property type="entry name" value="RlpA-like_DPBB"/>
</dbReference>
<evidence type="ECO:0000313" key="7">
    <source>
        <dbReference type="EMBL" id="TWI55372.1"/>
    </source>
</evidence>
<dbReference type="CDD" id="cd22268">
    <property type="entry name" value="DPBB_RlpA-like"/>
    <property type="match status" value="1"/>
</dbReference>
<comment type="caution">
    <text evidence="7">The sequence shown here is derived from an EMBL/GenBank/DDBJ whole genome shotgun (WGS) entry which is preliminary data.</text>
</comment>
<dbReference type="AlphaFoldDB" id="A0A562QF46"/>
<gene>
    <name evidence="3" type="primary">rlpA</name>
    <name evidence="7" type="ORF">IQ22_01294</name>
</gene>
<proteinExistence type="inferred from homology"/>
<comment type="function">
    <text evidence="3">Lytic transglycosylase with a strong preference for naked glycan strands that lack stem peptides.</text>
</comment>
<keyword evidence="3" id="KW-0472">Membrane</keyword>
<dbReference type="PROSITE" id="PS51257">
    <property type="entry name" value="PROKAR_LIPOPROTEIN"/>
    <property type="match status" value="1"/>
</dbReference>
<evidence type="ECO:0000256" key="5">
    <source>
        <dbReference type="SAM" id="SignalP"/>
    </source>
</evidence>
<keyword evidence="3" id="KW-0564">Palmitate</keyword>
<keyword evidence="1 3" id="KW-0456">Lyase</keyword>
<accession>A0A562QF46</accession>
<dbReference type="Proteomes" id="UP000316905">
    <property type="component" value="Unassembled WGS sequence"/>
</dbReference>
<evidence type="ECO:0000256" key="1">
    <source>
        <dbReference type="ARBA" id="ARBA00023239"/>
    </source>
</evidence>
<dbReference type="Pfam" id="PF03330">
    <property type="entry name" value="DPBB_1"/>
    <property type="match status" value="1"/>
</dbReference>
<dbReference type="EMBL" id="VLKY01000004">
    <property type="protein sequence ID" value="TWI55372.1"/>
    <property type="molecule type" value="Genomic_DNA"/>
</dbReference>
<dbReference type="PANTHER" id="PTHR34183">
    <property type="entry name" value="ENDOLYTIC PEPTIDOGLYCAN TRANSGLYCOSYLASE RLPA"/>
    <property type="match status" value="1"/>
</dbReference>
<dbReference type="InterPro" id="IPR012997">
    <property type="entry name" value="RplA"/>
</dbReference>
<reference evidence="7 8" key="1">
    <citation type="journal article" date="2015" name="Stand. Genomic Sci.">
        <title>Genomic Encyclopedia of Bacterial and Archaeal Type Strains, Phase III: the genomes of soil and plant-associated and newly described type strains.</title>
        <authorList>
            <person name="Whitman W.B."/>
            <person name="Woyke T."/>
            <person name="Klenk H.P."/>
            <person name="Zhou Y."/>
            <person name="Lilburn T.G."/>
            <person name="Beck B.J."/>
            <person name="De Vos P."/>
            <person name="Vandamme P."/>
            <person name="Eisen J.A."/>
            <person name="Garrity G."/>
            <person name="Hugenholtz P."/>
            <person name="Kyrpides N.C."/>
        </authorList>
    </citation>
    <scope>NUCLEOTIDE SEQUENCE [LARGE SCALE GENOMIC DNA]</scope>
    <source>
        <strain evidence="7 8">CGMCC 1.6858</strain>
    </source>
</reference>
<evidence type="ECO:0000259" key="6">
    <source>
        <dbReference type="Pfam" id="PF03330"/>
    </source>
</evidence>
<dbReference type="OrthoDB" id="9779128at2"/>
<keyword evidence="8" id="KW-1185">Reference proteome</keyword>
<organism evidence="7 8">
    <name type="scientific">Pseudomonas duriflava</name>
    <dbReference type="NCBI Taxonomy" id="459528"/>
    <lineage>
        <taxon>Bacteria</taxon>
        <taxon>Pseudomonadati</taxon>
        <taxon>Pseudomonadota</taxon>
        <taxon>Gammaproteobacteria</taxon>
        <taxon>Pseudomonadales</taxon>
        <taxon>Pseudomonadaceae</taxon>
        <taxon>Pseudomonas</taxon>
    </lineage>
</organism>
<keyword evidence="2 3" id="KW-0961">Cell wall biogenesis/degradation</keyword>
<feature type="chain" id="PRO_5022276116" description="Endolytic peptidoglycan transglycosylase RlpA" evidence="5">
    <location>
        <begin position="20"/>
        <end position="145"/>
    </location>
</feature>
<dbReference type="GO" id="GO:0005886">
    <property type="term" value="C:plasma membrane"/>
    <property type="evidence" value="ECO:0007669"/>
    <property type="project" value="UniProtKB-SubCell"/>
</dbReference>
<comment type="subcellular location">
    <subcellularLocation>
        <location evidence="3">Cell membrane</location>
        <topology evidence="3">Lipid-anchor</topology>
    </subcellularLocation>
</comment>
<keyword evidence="3 7" id="KW-0449">Lipoprotein</keyword>
<name>A0A562QF46_9PSED</name>
<evidence type="ECO:0000256" key="4">
    <source>
        <dbReference type="RuleBase" id="RU003495"/>
    </source>
</evidence>
<keyword evidence="3" id="KW-1003">Cell membrane</keyword>
<comment type="similarity">
    <text evidence="3 4">Belongs to the RlpA family.</text>
</comment>
<protein>
    <recommendedName>
        <fullName evidence="3">Endolytic peptidoglycan transglycosylase RlpA</fullName>
        <ecNumber evidence="3">4.2.2.-</ecNumber>
    </recommendedName>
</protein>